<dbReference type="EMBL" id="SNWX01000002">
    <property type="protein sequence ID" value="TDO94872.1"/>
    <property type="molecule type" value="Genomic_DNA"/>
</dbReference>
<evidence type="ECO:0000313" key="4">
    <source>
        <dbReference type="Proteomes" id="UP000295064"/>
    </source>
</evidence>
<proteinExistence type="predicted"/>
<reference evidence="3 4" key="1">
    <citation type="submission" date="2019-03" db="EMBL/GenBank/DDBJ databases">
        <title>Subsurface microbial communities from deep shales in Ohio and West Virginia, USA.</title>
        <authorList>
            <person name="Wrighton K."/>
        </authorList>
    </citation>
    <scope>NUCLEOTIDE SEQUENCE [LARGE SCALE GENOMIC DNA]</scope>
    <source>
        <strain evidence="3 4">MA284_T2</strain>
    </source>
</reference>
<dbReference type="AlphaFoldDB" id="A0A4V3CFR6"/>
<keyword evidence="1" id="KW-1133">Transmembrane helix</keyword>
<feature type="transmembrane region" description="Helical" evidence="1">
    <location>
        <begin position="9"/>
        <end position="26"/>
    </location>
</feature>
<dbReference type="InterPro" id="IPR021309">
    <property type="entry name" value="YgaP-like_TM"/>
</dbReference>
<protein>
    <submittedName>
        <fullName evidence="3">DUF2892 family protein</fullName>
    </submittedName>
</protein>
<feature type="domain" description="Inner membrane protein YgaP-like transmembrane" evidence="2">
    <location>
        <begin position="1"/>
        <end position="61"/>
    </location>
</feature>
<evidence type="ECO:0000313" key="3">
    <source>
        <dbReference type="EMBL" id="TDO94872.1"/>
    </source>
</evidence>
<keyword evidence="1" id="KW-0472">Membrane</keyword>
<evidence type="ECO:0000259" key="2">
    <source>
        <dbReference type="Pfam" id="PF11127"/>
    </source>
</evidence>
<dbReference type="Proteomes" id="UP000295064">
    <property type="component" value="Unassembled WGS sequence"/>
</dbReference>
<feature type="transmembrane region" description="Helical" evidence="1">
    <location>
        <begin position="32"/>
        <end position="55"/>
    </location>
</feature>
<organism evidence="3 4">
    <name type="scientific">Halanaerobium saccharolyticum</name>
    <dbReference type="NCBI Taxonomy" id="43595"/>
    <lineage>
        <taxon>Bacteria</taxon>
        <taxon>Bacillati</taxon>
        <taxon>Bacillota</taxon>
        <taxon>Clostridia</taxon>
        <taxon>Halanaerobiales</taxon>
        <taxon>Halanaerobiaceae</taxon>
        <taxon>Halanaerobium</taxon>
    </lineage>
</organism>
<name>A0A4V3CFR6_9FIRM</name>
<dbReference type="OrthoDB" id="5405951at2"/>
<dbReference type="Pfam" id="PF11127">
    <property type="entry name" value="YgaP-like_TM"/>
    <property type="match status" value="1"/>
</dbReference>
<keyword evidence="1" id="KW-0812">Transmembrane</keyword>
<dbReference type="RefSeq" id="WP_133513949.1">
    <property type="nucleotide sequence ID" value="NZ_SNWX01000002.1"/>
</dbReference>
<sequence>MKNVGQTDKWIRIILGIVLLSLFFFVEGNAKYFGILGIIPLYTGLSGNCLLYKLLGISTRKDN</sequence>
<evidence type="ECO:0000256" key="1">
    <source>
        <dbReference type="SAM" id="Phobius"/>
    </source>
</evidence>
<accession>A0A4V3CFR6</accession>
<gene>
    <name evidence="3" type="ORF">DFR79_102251</name>
</gene>
<comment type="caution">
    <text evidence="3">The sequence shown here is derived from an EMBL/GenBank/DDBJ whole genome shotgun (WGS) entry which is preliminary data.</text>
</comment>